<evidence type="ECO:0000313" key="3">
    <source>
        <dbReference type="Proteomes" id="UP000004440"/>
    </source>
</evidence>
<protein>
    <submittedName>
        <fullName evidence="2">Uncharacterized protein</fullName>
    </submittedName>
</protein>
<dbReference type="OrthoDB" id="5755at2157"/>
<keyword evidence="1" id="KW-0812">Transmembrane</keyword>
<dbReference type="AlphaFoldDB" id="F9CY13"/>
<comment type="caution">
    <text evidence="2">The sequence shown here is derived from an EMBL/GenBank/DDBJ whole genome shotgun (WGS) entry which is preliminary data.</text>
</comment>
<sequence length="174" mass="19773">MIWPGTGDPYKRKKTLQFLALSAGVGAVAVLITILVVNPFIGEQPRSACINDIQTNWKISFTVEIYVDNQKADIPANVGFMEGGCQRAIYTLSNDGTAYAEWKEDPNFEIGHFLWIFKFPLRDMDESKSVIYVNDRISEKFIKTPLQDGYHYKAMFTSKAYDEAKDTDFLPPQN</sequence>
<dbReference type="Proteomes" id="UP000004440">
    <property type="component" value="Unassembled WGS sequence"/>
</dbReference>
<dbReference type="RefSeq" id="WP_007551344.1">
    <property type="nucleotide sequence ID" value="NZ_AFPU01000001.1"/>
</dbReference>
<keyword evidence="1" id="KW-1133">Transmembrane helix</keyword>
<dbReference type="EMBL" id="AFPU01000001">
    <property type="protein sequence ID" value="EGP94368.1"/>
    <property type="molecule type" value="Genomic_DNA"/>
</dbReference>
<gene>
    <name evidence="2" type="ORF">MY1_1619</name>
</gene>
<keyword evidence="3" id="KW-1185">Reference proteome</keyword>
<feature type="transmembrane region" description="Helical" evidence="1">
    <location>
        <begin position="18"/>
        <end position="41"/>
    </location>
</feature>
<keyword evidence="1" id="KW-0472">Membrane</keyword>
<dbReference type="STRING" id="1001994.MY1_1619"/>
<evidence type="ECO:0000256" key="1">
    <source>
        <dbReference type="SAM" id="Phobius"/>
    </source>
</evidence>
<name>F9CY13_9ARCH</name>
<evidence type="ECO:0000313" key="2">
    <source>
        <dbReference type="EMBL" id="EGP94368.1"/>
    </source>
</evidence>
<dbReference type="PATRIC" id="fig|1001994.6.peg.1595"/>
<organism evidence="2 3">
    <name type="scientific">Nitrosarchaeum koreense MY1</name>
    <dbReference type="NCBI Taxonomy" id="1001994"/>
    <lineage>
        <taxon>Archaea</taxon>
        <taxon>Nitrososphaerota</taxon>
        <taxon>Nitrososphaeria</taxon>
        <taxon>Nitrosopumilales</taxon>
        <taxon>Nitrosopumilaceae</taxon>
        <taxon>Nitrosarchaeum</taxon>
    </lineage>
</organism>
<accession>F9CY13</accession>
<reference evidence="2 3" key="1">
    <citation type="journal article" date="2011" name="J. Bacteriol.">
        <title>Genome Sequence of an Ammonia-Oxidizing Soil Archaeon, "Candidatus Nitrosoarchaeum koreensis" MY1.</title>
        <authorList>
            <person name="Kim B.K."/>
            <person name="Jung M.Y."/>
            <person name="Yu D.S."/>
            <person name="Park S.J."/>
            <person name="Oh T.K."/>
            <person name="Rhee S.K."/>
            <person name="Kim J.F."/>
        </authorList>
    </citation>
    <scope>NUCLEOTIDE SEQUENCE [LARGE SCALE GENOMIC DNA]</scope>
    <source>
        <strain evidence="2 3">MY1</strain>
    </source>
</reference>
<proteinExistence type="predicted"/>